<gene>
    <name evidence="1" type="ORF">GCM10008932_14720</name>
</gene>
<dbReference type="RefSeq" id="WP_343755240.1">
    <property type="nucleotide sequence ID" value="NZ_BAAACW010000094.1"/>
</dbReference>
<evidence type="ECO:0000313" key="2">
    <source>
        <dbReference type="Proteomes" id="UP001501166"/>
    </source>
</evidence>
<dbReference type="Proteomes" id="UP001501166">
    <property type="component" value="Unassembled WGS sequence"/>
</dbReference>
<sequence>MKTLLLVFGVLLLVACDDNLENDSDTPVENEINSSEEVDLSDGLPKHMKISQEFDMHADFNLPEDLRELEENAEEIVKVSPIEIIELGKYINSKEFYDSTLTEVEILETYSGGLKEGQTVTVSEPYYLYNNEVETIENYVPMDMKSDYILFLYKNNSGTYTISSLGYGKYNLNISSISEKPIQTFNTVNEIMEFGFIAENDEEAIHYNELRNEVISEYAN</sequence>
<name>A0ABN0XG55_9LACT</name>
<dbReference type="PROSITE" id="PS51257">
    <property type="entry name" value="PROKAR_LIPOPROTEIN"/>
    <property type="match status" value="1"/>
</dbReference>
<evidence type="ECO:0000313" key="1">
    <source>
        <dbReference type="EMBL" id="GAA0363338.1"/>
    </source>
</evidence>
<organism evidence="1 2">
    <name type="scientific">Alkalibacterium iburiense</name>
    <dbReference type="NCBI Taxonomy" id="290589"/>
    <lineage>
        <taxon>Bacteria</taxon>
        <taxon>Bacillati</taxon>
        <taxon>Bacillota</taxon>
        <taxon>Bacilli</taxon>
        <taxon>Lactobacillales</taxon>
        <taxon>Carnobacteriaceae</taxon>
        <taxon>Alkalibacterium</taxon>
    </lineage>
</organism>
<accession>A0ABN0XG55</accession>
<dbReference type="EMBL" id="BAAACW010000094">
    <property type="protein sequence ID" value="GAA0363338.1"/>
    <property type="molecule type" value="Genomic_DNA"/>
</dbReference>
<reference evidence="1 2" key="1">
    <citation type="journal article" date="2019" name="Int. J. Syst. Evol. Microbiol.">
        <title>The Global Catalogue of Microorganisms (GCM) 10K type strain sequencing project: providing services to taxonomists for standard genome sequencing and annotation.</title>
        <authorList>
            <consortium name="The Broad Institute Genomics Platform"/>
            <consortium name="The Broad Institute Genome Sequencing Center for Infectious Disease"/>
            <person name="Wu L."/>
            <person name="Ma J."/>
        </authorList>
    </citation>
    <scope>NUCLEOTIDE SEQUENCE [LARGE SCALE GENOMIC DNA]</scope>
    <source>
        <strain evidence="1 2">JCM 12662</strain>
    </source>
</reference>
<comment type="caution">
    <text evidence="1">The sequence shown here is derived from an EMBL/GenBank/DDBJ whole genome shotgun (WGS) entry which is preliminary data.</text>
</comment>
<keyword evidence="2" id="KW-1185">Reference proteome</keyword>
<protein>
    <submittedName>
        <fullName evidence="1">Uncharacterized protein</fullName>
    </submittedName>
</protein>
<proteinExistence type="predicted"/>